<reference evidence="3" key="1">
    <citation type="submission" date="2016-11" db="EMBL/GenBank/DDBJ databases">
        <authorList>
            <person name="Varghese N."/>
            <person name="Submissions S."/>
        </authorList>
    </citation>
    <scope>NUCLEOTIDE SEQUENCE [LARGE SCALE GENOMIC DNA]</scope>
    <source>
        <strain evidence="3">DSM 17659</strain>
    </source>
</reference>
<dbReference type="AlphaFoldDB" id="A0A1M5GZG3"/>
<dbReference type="OrthoDB" id="6286374at2"/>
<keyword evidence="1" id="KW-1133">Transmembrane helix</keyword>
<evidence type="ECO:0000313" key="2">
    <source>
        <dbReference type="EMBL" id="SHG09130.1"/>
    </source>
</evidence>
<keyword evidence="1" id="KW-0812">Transmembrane</keyword>
<evidence type="ECO:0000313" key="3">
    <source>
        <dbReference type="Proteomes" id="UP000184020"/>
    </source>
</evidence>
<dbReference type="RefSeq" id="WP_139257262.1">
    <property type="nucleotide sequence ID" value="NZ_FQWF01000002.1"/>
</dbReference>
<keyword evidence="3" id="KW-1185">Reference proteome</keyword>
<evidence type="ECO:0000256" key="1">
    <source>
        <dbReference type="SAM" id="Phobius"/>
    </source>
</evidence>
<dbReference type="STRING" id="229205.SAMN05444372_102221"/>
<feature type="transmembrane region" description="Helical" evidence="1">
    <location>
        <begin position="197"/>
        <end position="216"/>
    </location>
</feature>
<proteinExistence type="predicted"/>
<name>A0A1M5GZG3_9FLAO</name>
<sequence length="374" mass="41912">MEIGFFSSTIVQVAISVIISWALFALLCSMIHEVIVRLKSERGRFYRTKINEKLFDGSNQINWGILIYNHSSIKLFTKSEKAPPVGIDPKTMAEVLVDIVANCQAAKILKFNHPNQAALFQQKLLNDFDFATTNLGQSDVIVMLRKTFDKAKIKGIENQSFNEEKIYSILIDELTIWFEQFNNRTSAWYKKLSQKRLFAVGFLVALAANVDSVALFEYYKGNPTARIAMIEFYAKNKLQLEAFSVKYNTVTEVTQTDSLALIDTKANIAGLAKQMDSLKNDLELPIGWDQAFRETMKVNSNIIQQNAVISKTDGTQKAPKNSGGLIFFGIPLAAILFKILGFIISAFAASIGAPFWFDLLKKATTVTSTIIKKV</sequence>
<protein>
    <submittedName>
        <fullName evidence="2">Uncharacterized protein</fullName>
    </submittedName>
</protein>
<dbReference type="Proteomes" id="UP000184020">
    <property type="component" value="Unassembled WGS sequence"/>
</dbReference>
<organism evidence="2 3">
    <name type="scientific">Flavobacterium micromati</name>
    <dbReference type="NCBI Taxonomy" id="229205"/>
    <lineage>
        <taxon>Bacteria</taxon>
        <taxon>Pseudomonadati</taxon>
        <taxon>Bacteroidota</taxon>
        <taxon>Flavobacteriia</taxon>
        <taxon>Flavobacteriales</taxon>
        <taxon>Flavobacteriaceae</taxon>
        <taxon>Flavobacterium</taxon>
    </lineage>
</organism>
<feature type="transmembrane region" description="Helical" evidence="1">
    <location>
        <begin position="12"/>
        <end position="36"/>
    </location>
</feature>
<accession>A0A1M5GZG3</accession>
<gene>
    <name evidence="2" type="ORF">SAMN05444372_102221</name>
</gene>
<feature type="transmembrane region" description="Helical" evidence="1">
    <location>
        <begin position="325"/>
        <end position="352"/>
    </location>
</feature>
<dbReference type="EMBL" id="FQWF01000002">
    <property type="protein sequence ID" value="SHG09130.1"/>
    <property type="molecule type" value="Genomic_DNA"/>
</dbReference>
<keyword evidence="1" id="KW-0472">Membrane</keyword>